<dbReference type="InterPro" id="IPR050576">
    <property type="entry name" value="Cilia_flagella_integrity"/>
</dbReference>
<evidence type="ECO:0000256" key="3">
    <source>
        <dbReference type="ARBA" id="ARBA00022553"/>
    </source>
</evidence>
<dbReference type="SMART" id="SM00365">
    <property type="entry name" value="LRR_SD22"/>
    <property type="match status" value="4"/>
</dbReference>
<comment type="function">
    <text evidence="9 10">Cilium-specific protein required for the stability of the ciliary architecture. Plays a role in cytoplasmic preassembly of dynein arms. Involved in regulation of microtubule-based cilia and actin-based brush border microvilli.</text>
</comment>
<reference evidence="12 13" key="1">
    <citation type="submission" date="2019-09" db="EMBL/GenBank/DDBJ databases">
        <title>Bird 10,000 Genomes (B10K) Project - Family phase.</title>
        <authorList>
            <person name="Zhang G."/>
        </authorList>
    </citation>
    <scope>NUCLEOTIDE SEQUENCE [LARGE SCALE GENOMIC DNA]</scope>
    <source>
        <strain evidence="12">B10K-DU-002-02</strain>
        <tissue evidence="12">Muscle</tissue>
    </source>
</reference>
<keyword evidence="4 10" id="KW-0433">Leucine-rich repeat</keyword>
<comment type="caution">
    <text evidence="12">The sequence shown here is derived from an EMBL/GenBank/DDBJ whole genome shotgun (WGS) entry which is preliminary data.</text>
</comment>
<evidence type="ECO:0000256" key="9">
    <source>
        <dbReference type="ARBA" id="ARBA00046066"/>
    </source>
</evidence>
<dbReference type="FunFam" id="3.80.10.10:FF:000166">
    <property type="entry name" value="Dynein assembly factor 1, axonemal"/>
    <property type="match status" value="1"/>
</dbReference>
<evidence type="ECO:0000256" key="8">
    <source>
        <dbReference type="ARBA" id="ARBA00024429"/>
    </source>
</evidence>
<evidence type="ECO:0000256" key="7">
    <source>
        <dbReference type="ARBA" id="ARBA00023273"/>
    </source>
</evidence>
<evidence type="ECO:0000256" key="1">
    <source>
        <dbReference type="ARBA" id="ARBA00004138"/>
    </source>
</evidence>
<evidence type="ECO:0000256" key="2">
    <source>
        <dbReference type="ARBA" id="ARBA00006453"/>
    </source>
</evidence>
<dbReference type="PROSITE" id="PS51450">
    <property type="entry name" value="LRR"/>
    <property type="match status" value="4"/>
</dbReference>
<evidence type="ECO:0000256" key="11">
    <source>
        <dbReference type="SAM" id="MobiDB-lite"/>
    </source>
</evidence>
<keyword evidence="6 10" id="KW-0969">Cilium</keyword>
<name>A0A7K8ENH9_LEURO</name>
<keyword evidence="13" id="KW-1185">Reference proteome</keyword>
<proteinExistence type="inferred from homology"/>
<dbReference type="InterPro" id="IPR001611">
    <property type="entry name" value="Leu-rich_rpt"/>
</dbReference>
<feature type="compositionally biased region" description="Polar residues" evidence="11">
    <location>
        <begin position="29"/>
        <end position="39"/>
    </location>
</feature>
<organism evidence="12 13">
    <name type="scientific">Leucopsar rothschildi</name>
    <name type="common">Bali myna</name>
    <name type="synonym">Rothschild's mynah</name>
    <dbReference type="NCBI Taxonomy" id="127929"/>
    <lineage>
        <taxon>Eukaryota</taxon>
        <taxon>Metazoa</taxon>
        <taxon>Chordata</taxon>
        <taxon>Craniata</taxon>
        <taxon>Vertebrata</taxon>
        <taxon>Euteleostomi</taxon>
        <taxon>Archelosauria</taxon>
        <taxon>Archosauria</taxon>
        <taxon>Dinosauria</taxon>
        <taxon>Saurischia</taxon>
        <taxon>Theropoda</taxon>
        <taxon>Coelurosauria</taxon>
        <taxon>Aves</taxon>
        <taxon>Neognathae</taxon>
        <taxon>Neoaves</taxon>
        <taxon>Telluraves</taxon>
        <taxon>Australaves</taxon>
        <taxon>Passeriformes</taxon>
        <taxon>Sturnidae</taxon>
        <taxon>Leucopsar</taxon>
    </lineage>
</organism>
<comment type="subcellular location">
    <subcellularLocation>
        <location evidence="1 10">Cell projection</location>
        <location evidence="1 10">Cilium</location>
    </subcellularLocation>
</comment>
<dbReference type="GO" id="GO:0070840">
    <property type="term" value="F:dynein complex binding"/>
    <property type="evidence" value="ECO:0007669"/>
    <property type="project" value="UniProtKB-UniRule"/>
</dbReference>
<evidence type="ECO:0000256" key="6">
    <source>
        <dbReference type="ARBA" id="ARBA00023069"/>
    </source>
</evidence>
<keyword evidence="5 10" id="KW-0677">Repeat</keyword>
<accession>A0A7K8ENH9</accession>
<protein>
    <recommendedName>
        <fullName evidence="8 10">Dynein axonemal assembly factor 1</fullName>
    </recommendedName>
</protein>
<evidence type="ECO:0000256" key="4">
    <source>
        <dbReference type="ARBA" id="ARBA00022614"/>
    </source>
</evidence>
<dbReference type="Proteomes" id="UP000522331">
    <property type="component" value="Unassembled WGS sequence"/>
</dbReference>
<feature type="non-terminal residue" evidence="12">
    <location>
        <position position="550"/>
    </location>
</feature>
<evidence type="ECO:0000256" key="10">
    <source>
        <dbReference type="RuleBase" id="RU364076"/>
    </source>
</evidence>
<keyword evidence="3" id="KW-0597">Phosphoprotein</keyword>
<dbReference type="PANTHER" id="PTHR45973">
    <property type="entry name" value="PROTEIN PHOSPHATASE 1 REGULATORY SUBUNIT SDS22-RELATED"/>
    <property type="match status" value="1"/>
</dbReference>
<dbReference type="GO" id="GO:0005930">
    <property type="term" value="C:axoneme"/>
    <property type="evidence" value="ECO:0007669"/>
    <property type="project" value="TreeGrafter"/>
</dbReference>
<keyword evidence="7 10" id="KW-0966">Cell projection</keyword>
<feature type="region of interest" description="Disordered" evidence="11">
    <location>
        <begin position="1"/>
        <end position="46"/>
    </location>
</feature>
<dbReference type="FunFam" id="3.80.10.10:FF:000331">
    <property type="entry name" value="Dynein assembly factor 1, axonemal homolog"/>
    <property type="match status" value="1"/>
</dbReference>
<feature type="region of interest" description="Disordered" evidence="11">
    <location>
        <begin position="526"/>
        <end position="550"/>
    </location>
</feature>
<dbReference type="InterPro" id="IPR032675">
    <property type="entry name" value="LRR_dom_sf"/>
</dbReference>
<feature type="compositionally biased region" description="Basic and acidic residues" evidence="11">
    <location>
        <begin position="1"/>
        <end position="12"/>
    </location>
</feature>
<dbReference type="Gene3D" id="3.80.10.10">
    <property type="entry name" value="Ribonuclease Inhibitor"/>
    <property type="match status" value="2"/>
</dbReference>
<dbReference type="SUPFAM" id="SSF52075">
    <property type="entry name" value="Outer arm dynein light chain 1"/>
    <property type="match status" value="1"/>
</dbReference>
<evidence type="ECO:0000256" key="5">
    <source>
        <dbReference type="ARBA" id="ARBA00022737"/>
    </source>
</evidence>
<dbReference type="Pfam" id="PF14580">
    <property type="entry name" value="LRR_9"/>
    <property type="match status" value="1"/>
</dbReference>
<gene>
    <name evidence="12" type="primary">Dnaaf1</name>
    <name evidence="12" type="ORF">LEUROT_R11557</name>
</gene>
<dbReference type="PANTHER" id="PTHR45973:SF19">
    <property type="entry name" value="DYNEIN AXONEMAL ASSEMBLY FACTOR 1"/>
    <property type="match status" value="1"/>
</dbReference>
<feature type="non-terminal residue" evidence="12">
    <location>
        <position position="1"/>
    </location>
</feature>
<dbReference type="AlphaFoldDB" id="A0A7K8ENH9"/>
<dbReference type="EMBL" id="VZTC01008662">
    <property type="protein sequence ID" value="NXB52840.1"/>
    <property type="molecule type" value="Genomic_DNA"/>
</dbReference>
<dbReference type="GO" id="GO:0035082">
    <property type="term" value="P:axoneme assembly"/>
    <property type="evidence" value="ECO:0007669"/>
    <property type="project" value="TreeGrafter"/>
</dbReference>
<evidence type="ECO:0000313" key="12">
    <source>
        <dbReference type="EMBL" id="NXB52840.1"/>
    </source>
</evidence>
<sequence length="550" mass="63006">IYESVKTQEKEINCMSRADQQNEQKSGIDQKSGTSSSSQRTEEKRGSVRMTKKILLDICKQQKLYWTPYLNDTLYLHYKGFDRLENLEEYTGLKCLWLQCNGLRKIENLEAQTELRCLYLQLNLIEKIENLEPLQKLDSLNISNNYIRTIENLSCLKVLQTLQIAHNKLRTVEDIQHLQECPSISILDLSHNNLSDPSIVAILETMPNLHVLNLMGNEVIKKIANYRKTLTVRLKQLTYLDDRPVFPKDRACAEAWAVGGLEAEKAEREKWETRERKKIQDSIDALAAIRQRAEEKRRQKCMEGVATDTQEAGSLQLTIDYSVDLPEQETATDKAVLPEGEEYAEIEQFKLETLETLSLEELPDLEDVLVSEFPLEEEIFLQKQDYHPKIELISEVTNDSNSALEEKNKSILESSVEEVPMAIFSNVCQNHKEHEKERLRPLLKSFFTEPDNSEKYLEIKDKEVAHLKPLIQEIITEPKDHLLLSPVCHQPDDPGSWEEDVLKTTSEFHLPFAFVLLTGNGSDGEARGLAEGEGCLHKAQGDKDGENGLD</sequence>
<comment type="similarity">
    <text evidence="2 10">Belongs to the DNAAF1 family.</text>
</comment>
<evidence type="ECO:0000313" key="13">
    <source>
        <dbReference type="Proteomes" id="UP000522331"/>
    </source>
</evidence>